<feature type="coiled-coil region" evidence="1">
    <location>
        <begin position="96"/>
        <end position="123"/>
    </location>
</feature>
<sequence length="123" mass="14556">MSDSTSKVRVPRKQVRQKKSLIETYVTPKFKKDLKFGAVAFVLMCIGIFHYAYIMRQLVLDPYMEKKRLIPLVIVFLVNVIFLGYLLLWKAYPIVYAEEIAQEKAETEQLRQAEQEQRLKKKE</sequence>
<reference evidence="3 4" key="1">
    <citation type="journal article" date="2021" name="DNA Res.">
        <title>Genome analysis of Candida subhashii reveals its hybrid nature and dual mitochondrial genome conformations.</title>
        <authorList>
            <person name="Mixao V."/>
            <person name="Hegedusova E."/>
            <person name="Saus E."/>
            <person name="Pryszcz L.P."/>
            <person name="Cillingova A."/>
            <person name="Nosek J."/>
            <person name="Gabaldon T."/>
        </authorList>
    </citation>
    <scope>NUCLEOTIDE SEQUENCE [LARGE SCALE GENOMIC DNA]</scope>
    <source>
        <strain evidence="3 4">CBS 10753</strain>
    </source>
</reference>
<keyword evidence="2" id="KW-0472">Membrane</keyword>
<keyword evidence="1" id="KW-0175">Coiled coil</keyword>
<proteinExistence type="predicted"/>
<feature type="transmembrane region" description="Helical" evidence="2">
    <location>
        <begin position="69"/>
        <end position="88"/>
    </location>
</feature>
<dbReference type="AlphaFoldDB" id="A0A8J5Q5B6"/>
<dbReference type="RefSeq" id="XP_049260914.1">
    <property type="nucleotide sequence ID" value="XM_049409903.1"/>
</dbReference>
<organism evidence="3 4">
    <name type="scientific">[Candida] subhashii</name>
    <dbReference type="NCBI Taxonomy" id="561895"/>
    <lineage>
        <taxon>Eukaryota</taxon>
        <taxon>Fungi</taxon>
        <taxon>Dikarya</taxon>
        <taxon>Ascomycota</taxon>
        <taxon>Saccharomycotina</taxon>
        <taxon>Pichiomycetes</taxon>
        <taxon>Debaryomycetaceae</taxon>
        <taxon>Spathaspora</taxon>
    </lineage>
</organism>
<keyword evidence="2" id="KW-1133">Transmembrane helix</keyword>
<evidence type="ECO:0000256" key="2">
    <source>
        <dbReference type="SAM" id="Phobius"/>
    </source>
</evidence>
<gene>
    <name evidence="3" type="ORF">J8A68_005798</name>
</gene>
<evidence type="ECO:0000256" key="1">
    <source>
        <dbReference type="SAM" id="Coils"/>
    </source>
</evidence>
<dbReference type="EMBL" id="JAGSYN010000275">
    <property type="protein sequence ID" value="KAG7660681.1"/>
    <property type="molecule type" value="Genomic_DNA"/>
</dbReference>
<name>A0A8J5Q5B6_9ASCO</name>
<feature type="transmembrane region" description="Helical" evidence="2">
    <location>
        <begin position="36"/>
        <end position="54"/>
    </location>
</feature>
<dbReference type="Proteomes" id="UP000694255">
    <property type="component" value="Unassembled WGS sequence"/>
</dbReference>
<dbReference type="OrthoDB" id="4093584at2759"/>
<comment type="caution">
    <text evidence="3">The sequence shown here is derived from an EMBL/GenBank/DDBJ whole genome shotgun (WGS) entry which is preliminary data.</text>
</comment>
<keyword evidence="2" id="KW-0812">Transmembrane</keyword>
<protein>
    <submittedName>
        <fullName evidence="3">Uncharacterized protein</fullName>
    </submittedName>
</protein>
<accession>A0A8J5Q5B6</accession>
<evidence type="ECO:0000313" key="3">
    <source>
        <dbReference type="EMBL" id="KAG7660681.1"/>
    </source>
</evidence>
<keyword evidence="4" id="KW-1185">Reference proteome</keyword>
<dbReference type="GeneID" id="73472598"/>
<evidence type="ECO:0000313" key="4">
    <source>
        <dbReference type="Proteomes" id="UP000694255"/>
    </source>
</evidence>